<feature type="coiled-coil region" evidence="6">
    <location>
        <begin position="881"/>
        <end position="968"/>
    </location>
</feature>
<dbReference type="Gene3D" id="3.30.70.1620">
    <property type="match status" value="1"/>
</dbReference>
<name>A0A1V4IP20_9CLOT</name>
<dbReference type="OrthoDB" id="9808768at2"/>
<comment type="caution">
    <text evidence="8">The sequence shown here is derived from an EMBL/GenBank/DDBJ whole genome shotgun (WGS) entry which is preliminary data.</text>
</comment>
<feature type="coiled-coil region" evidence="6">
    <location>
        <begin position="685"/>
        <end position="831"/>
    </location>
</feature>
<dbReference type="GO" id="GO:0007059">
    <property type="term" value="P:chromosome segregation"/>
    <property type="evidence" value="ECO:0007669"/>
    <property type="project" value="UniProtKB-UniRule"/>
</dbReference>
<keyword evidence="4 6" id="KW-0175">Coiled coil</keyword>
<dbReference type="InterPro" id="IPR027417">
    <property type="entry name" value="P-loop_NTPase"/>
</dbReference>
<evidence type="ECO:0000313" key="8">
    <source>
        <dbReference type="EMBL" id="OPJ61782.1"/>
    </source>
</evidence>
<dbReference type="GO" id="GO:0016887">
    <property type="term" value="F:ATP hydrolysis activity"/>
    <property type="evidence" value="ECO:0007669"/>
    <property type="project" value="InterPro"/>
</dbReference>
<feature type="coiled-coil region" evidence="6">
    <location>
        <begin position="167"/>
        <end position="194"/>
    </location>
</feature>
<dbReference type="Gene3D" id="1.20.5.340">
    <property type="match status" value="1"/>
</dbReference>
<dbReference type="GO" id="GO:0003677">
    <property type="term" value="F:DNA binding"/>
    <property type="evidence" value="ECO:0007669"/>
    <property type="project" value="UniProtKB-UniRule"/>
</dbReference>
<keyword evidence="9" id="KW-1185">Reference proteome</keyword>
<evidence type="ECO:0000256" key="3">
    <source>
        <dbReference type="ARBA" id="ARBA00022840"/>
    </source>
</evidence>
<dbReference type="GO" id="GO:0005524">
    <property type="term" value="F:ATP binding"/>
    <property type="evidence" value="ECO:0007669"/>
    <property type="project" value="UniProtKB-UniRule"/>
</dbReference>
<dbReference type="STRING" id="1450648.CLORY_20880"/>
<dbReference type="PANTHER" id="PTHR43977">
    <property type="entry name" value="STRUCTURAL MAINTENANCE OF CHROMOSOMES PROTEIN 3"/>
    <property type="match status" value="1"/>
</dbReference>
<dbReference type="Pfam" id="PF06470">
    <property type="entry name" value="SMC_hinge"/>
    <property type="match status" value="1"/>
</dbReference>
<keyword evidence="1 6" id="KW-0963">Cytoplasm</keyword>
<gene>
    <name evidence="8" type="primary">smc_2</name>
    <name evidence="6" type="synonym">smc</name>
    <name evidence="8" type="ORF">CLORY_20880</name>
</gene>
<evidence type="ECO:0000256" key="2">
    <source>
        <dbReference type="ARBA" id="ARBA00022741"/>
    </source>
</evidence>
<feature type="coiled-coil region" evidence="6">
    <location>
        <begin position="234"/>
        <end position="516"/>
    </location>
</feature>
<dbReference type="InterPro" id="IPR036277">
    <property type="entry name" value="SMC_hinge_sf"/>
</dbReference>
<keyword evidence="3 6" id="KW-0067">ATP-binding</keyword>
<dbReference type="SUPFAM" id="SSF52540">
    <property type="entry name" value="P-loop containing nucleoside triphosphate hydrolases"/>
    <property type="match status" value="1"/>
</dbReference>
<keyword evidence="5 6" id="KW-0238">DNA-binding</keyword>
<evidence type="ECO:0000256" key="4">
    <source>
        <dbReference type="ARBA" id="ARBA00023054"/>
    </source>
</evidence>
<dbReference type="InterPro" id="IPR011890">
    <property type="entry name" value="SMC_prok"/>
</dbReference>
<dbReference type="CDD" id="cd03278">
    <property type="entry name" value="ABC_SMC_barmotin"/>
    <property type="match status" value="1"/>
</dbReference>
<dbReference type="InterPro" id="IPR003395">
    <property type="entry name" value="RecF/RecN/SMC_N"/>
</dbReference>
<dbReference type="InterPro" id="IPR010935">
    <property type="entry name" value="SMC_hinge"/>
</dbReference>
<evidence type="ECO:0000256" key="5">
    <source>
        <dbReference type="ARBA" id="ARBA00023125"/>
    </source>
</evidence>
<dbReference type="FunFam" id="3.40.50.300:FF:000984">
    <property type="entry name" value="Chromosome partition protein Smc"/>
    <property type="match status" value="1"/>
</dbReference>
<evidence type="ECO:0000256" key="1">
    <source>
        <dbReference type="ARBA" id="ARBA00022490"/>
    </source>
</evidence>
<dbReference type="Gene3D" id="1.20.1060.20">
    <property type="match status" value="1"/>
</dbReference>
<comment type="domain">
    <text evidence="6">Contains large globular domains required for ATP hydrolysis at each terminus and a third globular domain forming a flexible hinge near the middle of the molecule. These domains are separated by coiled-coil structures.</text>
</comment>
<dbReference type="GO" id="GO:0030261">
    <property type="term" value="P:chromosome condensation"/>
    <property type="evidence" value="ECO:0007669"/>
    <property type="project" value="InterPro"/>
</dbReference>
<dbReference type="GO" id="GO:0007062">
    <property type="term" value="P:sister chromatid cohesion"/>
    <property type="evidence" value="ECO:0007669"/>
    <property type="project" value="InterPro"/>
</dbReference>
<comment type="subcellular location">
    <subcellularLocation>
        <location evidence="6">Cytoplasm</location>
    </subcellularLocation>
</comment>
<dbReference type="GO" id="GO:0006260">
    <property type="term" value="P:DNA replication"/>
    <property type="evidence" value="ECO:0007669"/>
    <property type="project" value="UniProtKB-UniRule"/>
</dbReference>
<comment type="subunit">
    <text evidence="6">Homodimer.</text>
</comment>
<comment type="similarity">
    <text evidence="6">Belongs to the SMC family.</text>
</comment>
<dbReference type="RefSeq" id="WP_079424011.1">
    <property type="nucleotide sequence ID" value="NZ_MZGV01000019.1"/>
</dbReference>
<dbReference type="AlphaFoldDB" id="A0A1V4IP20"/>
<dbReference type="HAMAP" id="MF_01894">
    <property type="entry name" value="Smc_prok"/>
    <property type="match status" value="1"/>
</dbReference>
<feature type="binding site" evidence="6">
    <location>
        <begin position="32"/>
        <end position="39"/>
    </location>
    <ligand>
        <name>ATP</name>
        <dbReference type="ChEBI" id="CHEBI:30616"/>
    </ligand>
</feature>
<evidence type="ECO:0000256" key="6">
    <source>
        <dbReference type="HAMAP-Rule" id="MF_01894"/>
    </source>
</evidence>
<reference evidence="8 9" key="1">
    <citation type="submission" date="2017-03" db="EMBL/GenBank/DDBJ databases">
        <title>Genome sequence of Clostridium oryzae DSM 28571.</title>
        <authorList>
            <person name="Poehlein A."/>
            <person name="Daniel R."/>
        </authorList>
    </citation>
    <scope>NUCLEOTIDE SEQUENCE [LARGE SCALE GENOMIC DNA]</scope>
    <source>
        <strain evidence="8 9">DSM 28571</strain>
    </source>
</reference>
<dbReference type="Pfam" id="PF02463">
    <property type="entry name" value="SMC_N"/>
    <property type="match status" value="1"/>
</dbReference>
<evidence type="ECO:0000259" key="7">
    <source>
        <dbReference type="SMART" id="SM00968"/>
    </source>
</evidence>
<keyword evidence="2 6" id="KW-0547">Nucleotide-binding</keyword>
<feature type="domain" description="SMC hinge" evidence="7">
    <location>
        <begin position="526"/>
        <end position="643"/>
    </location>
</feature>
<organism evidence="8 9">
    <name type="scientific">Clostridium oryzae</name>
    <dbReference type="NCBI Taxonomy" id="1450648"/>
    <lineage>
        <taxon>Bacteria</taxon>
        <taxon>Bacillati</taxon>
        <taxon>Bacillota</taxon>
        <taxon>Clostridia</taxon>
        <taxon>Eubacteriales</taxon>
        <taxon>Clostridiaceae</taxon>
        <taxon>Clostridium</taxon>
    </lineage>
</organism>
<dbReference type="SMART" id="SM00968">
    <property type="entry name" value="SMC_hinge"/>
    <property type="match status" value="1"/>
</dbReference>
<protein>
    <recommendedName>
        <fullName evidence="6">Chromosome partition protein Smc</fullName>
    </recommendedName>
</protein>
<sequence length="1185" mass="135803">MFLRTLEIRGFKSFADKTELKFKDGVTAVVGPNGSGKSNISDAVRWVLGEQSVKSLRGGKMEDVIFAGTEYRKPVGLAQVAITLDNLDYELPIDYSSVTISRRLYRSGDSEYYINNTQCRLKDIQELLMDTGIGKEGYSIIGQGKIDAILSGRPEERRNLLEEAAGIVKYKSRKEEAEKKLDNTEQNLLRIFDILSTYEDRIEPLRIENEKAKKFLELSETLKEEEVSVIVHFINENEKKVKEFTEAARKLQSKMEVLIDKREQKKLSIKKLYDEVEENENRSASDKEKYYSFLNERQDLVSKNNVLQERINNLNENIKKYEDEKKQIEAQMGKLESERKINDDELINYIKDQKQVIDKLQEFENKIQEKDKELINKENAVNEGKNVQIELVRKITAINNDINSININLETIEKRKQQIYQFIENNHNSIKVKSVTIQDLKSQQTELTIKNETQKQDIKDKKRKLTQLNSNIFEQEKSHKEKINIFNKLEANYLALENLEKHYEGYNRSVKMLMQDIEQNKIQKASEKAFVLGNIISVEKRLETAIEIALGGAVSNIITSDDGVAKVLIEYLKKNRLGRATFLPLNIIKGKRIDLHQKVNNLNGYIGIASELIKYDDRFTTAIDYVLGRTIICDNIDNALNIAKRTDFSYRIVTLTGEMVNAGGSMTGGSIQQKGSNVIGRKREIEETKEKLSDLKNSIVLEEVNIDKLKAEAKNLDDTILNIRDNIHFNEIEITKLYSKIESLSDEINRLGNDVSTLKEEVNLIEEKAGSLRADIGSLTNKKSELEKAESDNKQQVEDIQKYLLENKSGLEELKNEFNKLNVDKAKMDEVVLNRKVNLTRIKESFDEANTRLSSIVSELDTAIKNIALSNENIEKNESIAKEIDAKLKSYDEQFKKSEVERIHIKDIINQENTELENIQQQLKAIEEEKHIFDIDAAKNSTETENFYHKLNEEYKLTLAEAQDIKIEIADINEMKKHINKLKTQISALGTINLGAIEEYKETAEKYSFMKSQKDDLIQAKTELVEVINEMTQKMKDVFNTNFKKLRENFNETFKELFKGGNADLILGQGDELVAPIEINVQPPGKKLQNINLMSGGEKVLSAIALLFAILKMKPTPFCILDEIEAALDDANVIRYAEFLKTFSNNIQFIVITHRKGTMEASDVMYGVTMEEKGVSKIVSVDLKK</sequence>
<dbReference type="PIRSF" id="PIRSF005719">
    <property type="entry name" value="SMC"/>
    <property type="match status" value="1"/>
</dbReference>
<dbReference type="GO" id="GO:0005694">
    <property type="term" value="C:chromosome"/>
    <property type="evidence" value="ECO:0007669"/>
    <property type="project" value="InterPro"/>
</dbReference>
<dbReference type="SUPFAM" id="SSF75553">
    <property type="entry name" value="Smc hinge domain"/>
    <property type="match status" value="1"/>
</dbReference>
<dbReference type="Proteomes" id="UP000190080">
    <property type="component" value="Unassembled WGS sequence"/>
</dbReference>
<dbReference type="Gene3D" id="3.40.50.300">
    <property type="entry name" value="P-loop containing nucleotide triphosphate hydrolases"/>
    <property type="match status" value="2"/>
</dbReference>
<dbReference type="NCBIfam" id="TIGR02168">
    <property type="entry name" value="SMC_prok_B"/>
    <property type="match status" value="1"/>
</dbReference>
<evidence type="ECO:0000313" key="9">
    <source>
        <dbReference type="Proteomes" id="UP000190080"/>
    </source>
</evidence>
<proteinExistence type="inferred from homology"/>
<dbReference type="GO" id="GO:0005737">
    <property type="term" value="C:cytoplasm"/>
    <property type="evidence" value="ECO:0007669"/>
    <property type="project" value="UniProtKB-SubCell"/>
</dbReference>
<comment type="function">
    <text evidence="6">Required for chromosome condensation and partitioning.</text>
</comment>
<dbReference type="EMBL" id="MZGV01000019">
    <property type="protein sequence ID" value="OPJ61782.1"/>
    <property type="molecule type" value="Genomic_DNA"/>
</dbReference>
<accession>A0A1V4IP20</accession>
<dbReference type="InterPro" id="IPR024704">
    <property type="entry name" value="SMC"/>
</dbReference>